<reference evidence="2" key="1">
    <citation type="journal article" date="2023" name="Mar. Drugs">
        <title>Gemmata algarum, a Novel Planctomycete Isolated from an Algal Mat, Displays Antimicrobial Activity.</title>
        <authorList>
            <person name="Kumar G."/>
            <person name="Kallscheuer N."/>
            <person name="Kashif M."/>
            <person name="Ahamad S."/>
            <person name="Jagadeeshwari U."/>
            <person name="Pannikurungottu S."/>
            <person name="Haufschild T."/>
            <person name="Kabuu M."/>
            <person name="Sasikala C."/>
            <person name="Jogler C."/>
            <person name="Ramana C."/>
        </authorList>
    </citation>
    <scope>NUCLEOTIDE SEQUENCE [LARGE SCALE GENOMIC DNA]</scope>
    <source>
        <strain evidence="2">JC673</strain>
    </source>
</reference>
<dbReference type="EMBL" id="JAXBLV010000144">
    <property type="protein sequence ID" value="MDY3559876.1"/>
    <property type="molecule type" value="Genomic_DNA"/>
</dbReference>
<dbReference type="Proteomes" id="UP001272242">
    <property type="component" value="Unassembled WGS sequence"/>
</dbReference>
<protein>
    <recommendedName>
        <fullName evidence="3">SGNH/GDSL hydrolase family protein</fullName>
    </recommendedName>
</protein>
<organism evidence="1 2">
    <name type="scientific">Gemmata algarum</name>
    <dbReference type="NCBI Taxonomy" id="2975278"/>
    <lineage>
        <taxon>Bacteria</taxon>
        <taxon>Pseudomonadati</taxon>
        <taxon>Planctomycetota</taxon>
        <taxon>Planctomycetia</taxon>
        <taxon>Gemmatales</taxon>
        <taxon>Gemmataceae</taxon>
        <taxon>Gemmata</taxon>
    </lineage>
</organism>
<comment type="caution">
    <text evidence="1">The sequence shown here is derived from an EMBL/GenBank/DDBJ whole genome shotgun (WGS) entry which is preliminary data.</text>
</comment>
<dbReference type="RefSeq" id="WP_320686561.1">
    <property type="nucleotide sequence ID" value="NZ_JAXBLV010000144.1"/>
</dbReference>
<evidence type="ECO:0008006" key="3">
    <source>
        <dbReference type="Google" id="ProtNLM"/>
    </source>
</evidence>
<sequence length="418" mass="47051">MSAADAPVAFLARVARRPLPVLLGLAVGFLGCCVAGRVAARQQPFKNFVRFHPGIAPESHYYPTYSQTLNLARQHVKPDTTLVIVGGNSVLHGVGQRPAHVWTNRLQELLGDRYVVLNLAMRAQWPNEVGGLIAERLAADGVPVVYITIGTENVGWGCDWAGGTYPYFFWDAYGKGAVPADPRREQWLEHEFYDRFGDEPADPAARRRRAAWRDQVREERHRGTVDGVAYAADLWTYVADRYRGTIWTPMKYPKFWAPHRTLTDSDPGATIPFEAYNGPAQEPFELNHMRHVAGSPIARELLQGRGQDAVGDQFGMYLADALRDRTLYVLRMEGAYFRNRLAPDDRATYEAVYRRLRDAVRGAGLNVELVGERYEERDYFDRAHLSESGGRKLAADLAPAVRAMSAKLYCTRAEERKP</sequence>
<accession>A0ABU5EXI0</accession>
<name>A0ABU5EXI0_9BACT</name>
<evidence type="ECO:0000313" key="2">
    <source>
        <dbReference type="Proteomes" id="UP001272242"/>
    </source>
</evidence>
<proteinExistence type="predicted"/>
<keyword evidence="2" id="KW-1185">Reference proteome</keyword>
<evidence type="ECO:0000313" key="1">
    <source>
        <dbReference type="EMBL" id="MDY3559876.1"/>
    </source>
</evidence>
<gene>
    <name evidence="1" type="ORF">R5W23_001048</name>
</gene>
<dbReference type="SUPFAM" id="SSF52266">
    <property type="entry name" value="SGNH hydrolase"/>
    <property type="match status" value="1"/>
</dbReference>